<feature type="transmembrane region" description="Helical" evidence="1">
    <location>
        <begin position="28"/>
        <end position="56"/>
    </location>
</feature>
<sequence>MNLLTGGPVKDPPVNVSRSAVTGVTTSIWTLLMGAVMGVLNASVGAGGHQAVLWAVRRIRKSLHDGHVTRAG</sequence>
<keyword evidence="3" id="KW-1185">Reference proteome</keyword>
<accession>A0A919RH63</accession>
<keyword evidence="1" id="KW-1133">Transmembrane helix</keyword>
<evidence type="ECO:0000313" key="2">
    <source>
        <dbReference type="EMBL" id="GII92720.1"/>
    </source>
</evidence>
<keyword evidence="1" id="KW-0812">Transmembrane</keyword>
<dbReference type="EMBL" id="BOOW01000018">
    <property type="protein sequence ID" value="GII92720.1"/>
    <property type="molecule type" value="Genomic_DNA"/>
</dbReference>
<organism evidence="2 3">
    <name type="scientific">Sinosporangium siamense</name>
    <dbReference type="NCBI Taxonomy" id="1367973"/>
    <lineage>
        <taxon>Bacteria</taxon>
        <taxon>Bacillati</taxon>
        <taxon>Actinomycetota</taxon>
        <taxon>Actinomycetes</taxon>
        <taxon>Streptosporangiales</taxon>
        <taxon>Streptosporangiaceae</taxon>
        <taxon>Sinosporangium</taxon>
    </lineage>
</organism>
<keyword evidence="1" id="KW-0472">Membrane</keyword>
<name>A0A919RH63_9ACTN</name>
<evidence type="ECO:0000256" key="1">
    <source>
        <dbReference type="SAM" id="Phobius"/>
    </source>
</evidence>
<protein>
    <submittedName>
        <fullName evidence="2">Uncharacterized protein</fullName>
    </submittedName>
</protein>
<evidence type="ECO:0000313" key="3">
    <source>
        <dbReference type="Proteomes" id="UP000606172"/>
    </source>
</evidence>
<reference evidence="2" key="1">
    <citation type="submission" date="2021-01" db="EMBL/GenBank/DDBJ databases">
        <title>Whole genome shotgun sequence of Sinosporangium siamense NBRC 109515.</title>
        <authorList>
            <person name="Komaki H."/>
            <person name="Tamura T."/>
        </authorList>
    </citation>
    <scope>NUCLEOTIDE SEQUENCE</scope>
    <source>
        <strain evidence="2">NBRC 109515</strain>
    </source>
</reference>
<dbReference type="AlphaFoldDB" id="A0A919RH63"/>
<proteinExistence type="predicted"/>
<gene>
    <name evidence="2" type="ORF">Ssi02_29510</name>
</gene>
<comment type="caution">
    <text evidence="2">The sequence shown here is derived from an EMBL/GenBank/DDBJ whole genome shotgun (WGS) entry which is preliminary data.</text>
</comment>
<dbReference type="Proteomes" id="UP000606172">
    <property type="component" value="Unassembled WGS sequence"/>
</dbReference>